<reference evidence="5 6" key="1">
    <citation type="journal article" date="2017" name="Gigascience">
        <title>Draft genome of the honey bee ectoparasitic mite, Tropilaelaps mercedesae, is shaped by the parasitic life history.</title>
        <authorList>
            <person name="Dong X."/>
            <person name="Armstrong S.D."/>
            <person name="Xia D."/>
            <person name="Makepeace B.L."/>
            <person name="Darby A.C."/>
            <person name="Kadowaki T."/>
        </authorList>
    </citation>
    <scope>NUCLEOTIDE SEQUENCE [LARGE SCALE GENOMIC DNA]</scope>
    <source>
        <strain evidence="5">Wuxi-XJTLU</strain>
    </source>
</reference>
<dbReference type="SUPFAM" id="SSF48726">
    <property type="entry name" value="Immunoglobulin"/>
    <property type="match status" value="1"/>
</dbReference>
<organism evidence="5 6">
    <name type="scientific">Tropilaelaps mercedesae</name>
    <dbReference type="NCBI Taxonomy" id="418985"/>
    <lineage>
        <taxon>Eukaryota</taxon>
        <taxon>Metazoa</taxon>
        <taxon>Ecdysozoa</taxon>
        <taxon>Arthropoda</taxon>
        <taxon>Chelicerata</taxon>
        <taxon>Arachnida</taxon>
        <taxon>Acari</taxon>
        <taxon>Parasitiformes</taxon>
        <taxon>Mesostigmata</taxon>
        <taxon>Gamasina</taxon>
        <taxon>Dermanyssoidea</taxon>
        <taxon>Laelapidae</taxon>
        <taxon>Tropilaelaps</taxon>
    </lineage>
</organism>
<dbReference type="InterPro" id="IPR013151">
    <property type="entry name" value="Immunoglobulin_dom"/>
</dbReference>
<dbReference type="PANTHER" id="PTHR12231:SF253">
    <property type="entry name" value="DPR-INTERACTING PROTEIN ETA, ISOFORM B-RELATED"/>
    <property type="match status" value="1"/>
</dbReference>
<dbReference type="Proteomes" id="UP000192247">
    <property type="component" value="Unassembled WGS sequence"/>
</dbReference>
<evidence type="ECO:0000313" key="5">
    <source>
        <dbReference type="EMBL" id="OQR73899.1"/>
    </source>
</evidence>
<evidence type="ECO:0000259" key="4">
    <source>
        <dbReference type="PROSITE" id="PS50835"/>
    </source>
</evidence>
<dbReference type="Pfam" id="PF00047">
    <property type="entry name" value="ig"/>
    <property type="match status" value="1"/>
</dbReference>
<dbReference type="GO" id="GO:0043005">
    <property type="term" value="C:neuron projection"/>
    <property type="evidence" value="ECO:0007669"/>
    <property type="project" value="TreeGrafter"/>
</dbReference>
<dbReference type="SMART" id="SM00409">
    <property type="entry name" value="IG"/>
    <property type="match status" value="1"/>
</dbReference>
<dbReference type="InParanoid" id="A0A1V9XK94"/>
<dbReference type="InterPro" id="IPR051170">
    <property type="entry name" value="Neural/epithelial_adhesion"/>
</dbReference>
<keyword evidence="2" id="KW-1015">Disulfide bond</keyword>
<dbReference type="InterPro" id="IPR013783">
    <property type="entry name" value="Ig-like_fold"/>
</dbReference>
<feature type="non-terminal residue" evidence="5">
    <location>
        <position position="233"/>
    </location>
</feature>
<dbReference type="PROSITE" id="PS50835">
    <property type="entry name" value="IG_LIKE"/>
    <property type="match status" value="1"/>
</dbReference>
<dbReference type="InterPro" id="IPR036179">
    <property type="entry name" value="Ig-like_dom_sf"/>
</dbReference>
<proteinExistence type="predicted"/>
<dbReference type="OrthoDB" id="10012075at2759"/>
<dbReference type="InterPro" id="IPR007110">
    <property type="entry name" value="Ig-like_dom"/>
</dbReference>
<accession>A0A1V9XK94</accession>
<protein>
    <submittedName>
        <fullName evidence="5">Lachesin-like</fullName>
    </submittedName>
</protein>
<evidence type="ECO:0000313" key="6">
    <source>
        <dbReference type="Proteomes" id="UP000192247"/>
    </source>
</evidence>
<comment type="caution">
    <text evidence="5">The sequence shown here is derived from an EMBL/GenBank/DDBJ whole genome shotgun (WGS) entry which is preliminary data.</text>
</comment>
<evidence type="ECO:0000256" key="3">
    <source>
        <dbReference type="ARBA" id="ARBA00023319"/>
    </source>
</evidence>
<feature type="domain" description="Ig-like" evidence="4">
    <location>
        <begin position="102"/>
        <end position="194"/>
    </location>
</feature>
<gene>
    <name evidence="5" type="ORF">BIW11_09441</name>
</gene>
<name>A0A1V9XK94_9ACAR</name>
<keyword evidence="3" id="KW-0393">Immunoglobulin domain</keyword>
<dbReference type="STRING" id="418985.A0A1V9XK94"/>
<dbReference type="PANTHER" id="PTHR12231">
    <property type="entry name" value="CTX-RELATED TYPE I TRANSMEMBRANE PROTEIN"/>
    <property type="match status" value="1"/>
</dbReference>
<dbReference type="AlphaFoldDB" id="A0A1V9XK94"/>
<dbReference type="Gene3D" id="2.60.40.10">
    <property type="entry name" value="Immunoglobulins"/>
    <property type="match status" value="1"/>
</dbReference>
<evidence type="ECO:0000256" key="1">
    <source>
        <dbReference type="ARBA" id="ARBA00022737"/>
    </source>
</evidence>
<dbReference type="EMBL" id="MNPL01009066">
    <property type="protein sequence ID" value="OQR73899.1"/>
    <property type="molecule type" value="Genomic_DNA"/>
</dbReference>
<dbReference type="InterPro" id="IPR003599">
    <property type="entry name" value="Ig_sub"/>
</dbReference>
<sequence length="233" mass="25995">MRIMRSRVHNVQPIRLGAQARAAEFDSARNDDTQETQHSPICTTIQRGPGFDLERSDSDGLSWWITLGDFVPGGGFNQGASGHAHQSLAETGDYTEDGEVIPQFAEPVQNITVPRGRDAKIACVIDNLGDFRPAWIKEEDKAILTMHQQIISRNYRISLSTSDNRIFTLHIRNVQESDRGGYMCQINTSPVKSSTGYLDVLGKYRSKRSLNRSMLSERRTPPILAPVAHMTGL</sequence>
<evidence type="ECO:0000256" key="2">
    <source>
        <dbReference type="ARBA" id="ARBA00023157"/>
    </source>
</evidence>
<keyword evidence="6" id="KW-1185">Reference proteome</keyword>
<keyword evidence="1" id="KW-0677">Repeat</keyword>